<dbReference type="PANTHER" id="PTHR33627">
    <property type="entry name" value="TRANSPOSASE"/>
    <property type="match status" value="1"/>
</dbReference>
<feature type="region of interest" description="Disordered" evidence="1">
    <location>
        <begin position="634"/>
        <end position="702"/>
    </location>
</feature>
<reference evidence="3" key="1">
    <citation type="journal article" date="2014" name="Int. J. Syst. Evol. Microbiol.">
        <title>Complete genome sequence of Corynebacterium casei LMG S-19264T (=DSM 44701T), isolated from a smear-ripened cheese.</title>
        <authorList>
            <consortium name="US DOE Joint Genome Institute (JGI-PGF)"/>
            <person name="Walter F."/>
            <person name="Albersmeier A."/>
            <person name="Kalinowski J."/>
            <person name="Ruckert C."/>
        </authorList>
    </citation>
    <scope>NUCLEOTIDE SEQUENCE</scope>
    <source>
        <strain evidence="3">JCM 4122</strain>
    </source>
</reference>
<evidence type="ECO:0000313" key="4">
    <source>
        <dbReference type="Proteomes" id="UP000632849"/>
    </source>
</evidence>
<gene>
    <name evidence="3" type="ORF">GCM10017667_39870</name>
</gene>
<accession>A0A919EPQ8</accession>
<dbReference type="AlphaFoldDB" id="A0A919EPQ8"/>
<name>A0A919EPQ8_STRFL</name>
<evidence type="ECO:0000259" key="2">
    <source>
        <dbReference type="Pfam" id="PF13546"/>
    </source>
</evidence>
<organism evidence="3 4">
    <name type="scientific">Streptomyces filamentosus</name>
    <name type="common">Streptomyces roseosporus</name>
    <dbReference type="NCBI Taxonomy" id="67294"/>
    <lineage>
        <taxon>Bacteria</taxon>
        <taxon>Bacillati</taxon>
        <taxon>Actinomycetota</taxon>
        <taxon>Actinomycetes</taxon>
        <taxon>Kitasatosporales</taxon>
        <taxon>Streptomycetaceae</taxon>
        <taxon>Streptomyces</taxon>
    </lineage>
</organism>
<dbReference type="InterPro" id="IPR039365">
    <property type="entry name" value="IS701-like"/>
</dbReference>
<dbReference type="InterPro" id="IPR038721">
    <property type="entry name" value="IS701-like_DDE_dom"/>
</dbReference>
<feature type="compositionally biased region" description="Acidic residues" evidence="1">
    <location>
        <begin position="439"/>
        <end position="449"/>
    </location>
</feature>
<feature type="domain" description="Transposase IS701-like DDE" evidence="2">
    <location>
        <begin position="15"/>
        <end position="278"/>
    </location>
</feature>
<evidence type="ECO:0000256" key="1">
    <source>
        <dbReference type="SAM" id="MobiDB-lite"/>
    </source>
</evidence>
<dbReference type="SUPFAM" id="SSF53098">
    <property type="entry name" value="Ribonuclease H-like"/>
    <property type="match status" value="1"/>
</dbReference>
<dbReference type="NCBIfam" id="NF033540">
    <property type="entry name" value="transpos_IS701"/>
    <property type="match status" value="1"/>
</dbReference>
<comment type="caution">
    <text evidence="3">The sequence shown here is derived from an EMBL/GenBank/DDBJ whole genome shotgun (WGS) entry which is preliminary data.</text>
</comment>
<dbReference type="Proteomes" id="UP000632849">
    <property type="component" value="Unassembled WGS sequence"/>
</dbReference>
<feature type="region of interest" description="Disordered" evidence="1">
    <location>
        <begin position="404"/>
        <end position="453"/>
    </location>
</feature>
<dbReference type="InterPro" id="IPR012337">
    <property type="entry name" value="RNaseH-like_sf"/>
</dbReference>
<reference evidence="3" key="2">
    <citation type="submission" date="2020-09" db="EMBL/GenBank/DDBJ databases">
        <authorList>
            <person name="Sun Q."/>
            <person name="Ohkuma M."/>
        </authorList>
    </citation>
    <scope>NUCLEOTIDE SEQUENCE</scope>
    <source>
        <strain evidence="3">JCM 4122</strain>
    </source>
</reference>
<dbReference type="PANTHER" id="PTHR33627:SF1">
    <property type="entry name" value="TRANSPOSASE"/>
    <property type="match status" value="1"/>
</dbReference>
<protein>
    <recommendedName>
        <fullName evidence="2">Transposase IS701-like DDE domain-containing protein</fullName>
    </recommendedName>
</protein>
<dbReference type="EMBL" id="BNBE01000002">
    <property type="protein sequence ID" value="GHG05151.1"/>
    <property type="molecule type" value="Genomic_DNA"/>
</dbReference>
<keyword evidence="4" id="KW-1185">Reference proteome</keyword>
<feature type="compositionally biased region" description="Basic and acidic residues" evidence="1">
    <location>
        <begin position="646"/>
        <end position="659"/>
    </location>
</feature>
<feature type="region of interest" description="Disordered" evidence="1">
    <location>
        <begin position="477"/>
        <end position="508"/>
    </location>
</feature>
<feature type="compositionally biased region" description="Low complexity" evidence="1">
    <location>
        <begin position="405"/>
        <end position="425"/>
    </location>
</feature>
<dbReference type="Pfam" id="PF13546">
    <property type="entry name" value="DDE_5"/>
    <property type="match status" value="1"/>
</dbReference>
<proteinExistence type="predicted"/>
<evidence type="ECO:0000313" key="3">
    <source>
        <dbReference type="EMBL" id="GHG05151.1"/>
    </source>
</evidence>
<sequence>MERLRGEVSEFVADVFASLPRRDQRRWGGCYLRGLMLDGRRKSVQPMAERLPDGNMQALQQFVNQSPWDPLPVRRRIAERLSRAIRPEVWVIDDVSFPKYGTASVGVARQYCGALGKRANCQVAVSVHAATDTASCPLDWQLYLPREWTEEPDRCHRAGVPDEAMAHQEKWRLALGMLDTLAGWEVEVPVVVADAGYGVSTPFRTGLEECGLFYVLALTGKEVAHAEQARPHRPAYSGLGPPALPRYRTPPRAVSVLAEETGAGQFTEVTWRQGSKGPMTSRFTVLTVRPAGKQSLAAAQQAGGGRTRWDGVLPARTLLVEWPHGHETPTGYWISNLPATTPIIDLVRWAKMRWRIEHDYRELKHGLGLDHFEGRTWRGWHHHVTLVTAAQAFLTLRRLAPKAHTPAWPSTRSSTPSTTCCSAGPAPAPPAANPSPATEPDEEPNEALLEDPALPGLPCRGRWGLGGDGTEAALARDVPLDQSAREPGDRLGVSTSVRPGGDSQGGLPLGQQTAFIGIHSEMEPALLVQVVAEPGVEQATVVAEYLPAELVPALGHLPGGLAGALTSEVGEQHRLVRPGRADVGDESAYMFGGHQQGVQTCLHGQLERQAGRECLLRRAEPAAIIRKPVDQAVGRRRQPLRTGQSRGREPFGHRNEVAGEQHLAGHVNIGRKTLNHARTVPDLRGQTPVRRENHQRMNRMRF</sequence>